<accession>A0A7W7CNJ9</accession>
<gene>
    <name evidence="1" type="ORF">BKA14_001991</name>
</gene>
<dbReference type="InterPro" id="IPR023393">
    <property type="entry name" value="START-like_dom_sf"/>
</dbReference>
<sequence length="236" mass="25224">MGKDYEVGIEATVPAGPDQVWDAITTGAGVSSWYIGRTDVTGSTVRTAFGGTPFPESTVTADDHPGHFAHRTETASDGRFQAFEFLIEGRDRSATVLRATTSGFLPGDDWADEFEAMGHGLALFHATLIACLTHFTGRTGAPVTAFGPPITDWPAAWDTLHDALGLGSSPAPGDTTRDGGVVFHVNPHTLGLRTPEGLFRYIRGFHGTMVAAHVIFPPADADPGRWETFLHSLHAR</sequence>
<evidence type="ECO:0008006" key="3">
    <source>
        <dbReference type="Google" id="ProtNLM"/>
    </source>
</evidence>
<proteinExistence type="predicted"/>
<reference evidence="1 2" key="1">
    <citation type="submission" date="2020-08" db="EMBL/GenBank/DDBJ databases">
        <title>Sequencing the genomes of 1000 actinobacteria strains.</title>
        <authorList>
            <person name="Klenk H.-P."/>
        </authorList>
    </citation>
    <scope>NUCLEOTIDE SEQUENCE [LARGE SCALE GENOMIC DNA]</scope>
    <source>
        <strain evidence="1 2">DSM 45518</strain>
    </source>
</reference>
<name>A0A7W7CNJ9_9ACTN</name>
<evidence type="ECO:0000313" key="2">
    <source>
        <dbReference type="Proteomes" id="UP000542742"/>
    </source>
</evidence>
<keyword evidence="2" id="KW-1185">Reference proteome</keyword>
<dbReference type="Proteomes" id="UP000542742">
    <property type="component" value="Unassembled WGS sequence"/>
</dbReference>
<organism evidence="1 2">
    <name type="scientific">Paractinoplanes abujensis</name>
    <dbReference type="NCBI Taxonomy" id="882441"/>
    <lineage>
        <taxon>Bacteria</taxon>
        <taxon>Bacillati</taxon>
        <taxon>Actinomycetota</taxon>
        <taxon>Actinomycetes</taxon>
        <taxon>Micromonosporales</taxon>
        <taxon>Micromonosporaceae</taxon>
        <taxon>Paractinoplanes</taxon>
    </lineage>
</organism>
<evidence type="ECO:0000313" key="1">
    <source>
        <dbReference type="EMBL" id="MBB4691843.1"/>
    </source>
</evidence>
<comment type="caution">
    <text evidence="1">The sequence shown here is derived from an EMBL/GenBank/DDBJ whole genome shotgun (WGS) entry which is preliminary data.</text>
</comment>
<dbReference type="AlphaFoldDB" id="A0A7W7CNJ9"/>
<dbReference type="EMBL" id="JACHMF010000001">
    <property type="protein sequence ID" value="MBB4691843.1"/>
    <property type="molecule type" value="Genomic_DNA"/>
</dbReference>
<dbReference type="Gene3D" id="3.30.530.20">
    <property type="match status" value="1"/>
</dbReference>
<dbReference type="RefSeq" id="WP_184950615.1">
    <property type="nucleotide sequence ID" value="NZ_BOMC01000004.1"/>
</dbReference>
<dbReference type="SUPFAM" id="SSF55961">
    <property type="entry name" value="Bet v1-like"/>
    <property type="match status" value="1"/>
</dbReference>
<protein>
    <recommendedName>
        <fullName evidence="3">SRPBCC domain-containing protein</fullName>
    </recommendedName>
</protein>